<dbReference type="InterPro" id="IPR013098">
    <property type="entry name" value="Ig_I-set"/>
</dbReference>
<evidence type="ECO:0000256" key="4">
    <source>
        <dbReference type="ARBA" id="ARBA00022692"/>
    </source>
</evidence>
<evidence type="ECO:0000256" key="5">
    <source>
        <dbReference type="ARBA" id="ARBA00022729"/>
    </source>
</evidence>
<dbReference type="Pfam" id="PF07679">
    <property type="entry name" value="I-set"/>
    <property type="match status" value="7"/>
</dbReference>
<keyword evidence="5" id="KW-0732">Signal</keyword>
<sequence length="898" mass="97798">MNVGDNVTAASNTTITIRCPVSGVPTPSVTWQKDGVQITPGGRFSISSDNALVIDGAAVDDSAEYICSVQGVAGTDSESSTVEIIEPSKPVVKISHKPTTVESQDQSPITLTIGDNVTALTNTSVTIKCPTSGVPTPTVTWTKDGQNIPNGGRYTVQDDGSLLISEADEEDTARYTCTADSAVGKDSASSTVRIVVPSKPSIKRSVKEVSWEKESPLTVAVGSRVEIMNGSSVTLVCNSSGFPTPKLTWTRGIETLPVDGNFDIGEQTLTINDVQFAEADEYTCTATNHAGQDAATTELAVKGPGRPVILSNKINIIDVDGSKPVVVPIGANITTIVNATVVMTCPTQGSPQPTVTWNHDQRFIVAGEKYQVNETALMITGVRLDDAGRYECTASNTFGRDVESLFLAVTVPPLISNVRGAFEITDIRDLVSITTGAVVTIPRGVSVRIKCIATGVPTPNITWYRRVENSQERSLLLPNQNMKIMKDSSLLITHTVVVDAAYYTCVATNIAGQDEGTTHLNIGTPPEIPNYWRGVKSRFNDRGRDSRTSVGALATIVKGATLNIKCAAVGSPKPTIKWIVGATGRQKRYTVLNDGTLEVPNVDLEDEGNYTCIANNSYGTLKRTTSVSILVPPEILERHFRHLYNEKKIEGYAMAQMEVKRRTISSLTVEEGYNLVLICTVSGKPKPHVTWTRNRVLIRNDTRHLLLSNGVLLVRHVLVKESGQYKCVATNLVGKDQGTVQLTVKDAAKGYWKATEWSKCDNCVTHLRGWQERNISCIGPGAVVVNDLHCIHKPKPIKRQRCTHRDCQVMWSTSVWSACSRSCGLHGIKLRNVKCVFAKSLKSAKGQCGWQEKPAVQEHCNRKSCTRDNCVDRVKYCEKVKRIGMCRVYSRWCCNTCH</sequence>
<feature type="domain" description="Ig-like" evidence="16">
    <location>
        <begin position="633"/>
        <end position="745"/>
    </location>
</feature>
<keyword evidence="11" id="KW-1015">Disulfide bond</keyword>
<comment type="similarity">
    <text evidence="2">Belongs to the protein-tyrosine phosphatase family. Receptor class 2A subfamily.</text>
</comment>
<comment type="subcellular location">
    <subcellularLocation>
        <location evidence="1">Membrane</location>
        <topology evidence="1">Single-pass membrane protein</topology>
    </subcellularLocation>
</comment>
<reference evidence="17" key="1">
    <citation type="submission" date="2023-01" db="EMBL/GenBank/DDBJ databases">
        <title>Genome assembly of the deep-sea coral Lophelia pertusa.</title>
        <authorList>
            <person name="Herrera S."/>
            <person name="Cordes E."/>
        </authorList>
    </citation>
    <scope>NUCLEOTIDE SEQUENCE</scope>
    <source>
        <strain evidence="17">USNM1676648</strain>
        <tissue evidence="17">Polyp</tissue>
    </source>
</reference>
<dbReference type="InterPro" id="IPR003599">
    <property type="entry name" value="Ig_sub"/>
</dbReference>
<dbReference type="FunFam" id="2.60.40.10:FF:000107">
    <property type="entry name" value="Myosin, light chain kinase a"/>
    <property type="match status" value="1"/>
</dbReference>
<dbReference type="PANTHER" id="PTHR12231:SF253">
    <property type="entry name" value="DPR-INTERACTING PROTEIN ETA, ISOFORM B-RELATED"/>
    <property type="match status" value="1"/>
</dbReference>
<evidence type="ECO:0000256" key="14">
    <source>
        <dbReference type="ARBA" id="ARBA00023319"/>
    </source>
</evidence>
<dbReference type="AlphaFoldDB" id="A0A9X0CMV8"/>
<dbReference type="SUPFAM" id="SSF48726">
    <property type="entry name" value="Immunoglobulin"/>
    <property type="match status" value="7"/>
</dbReference>
<evidence type="ECO:0000256" key="8">
    <source>
        <dbReference type="ARBA" id="ARBA00022912"/>
    </source>
</evidence>
<evidence type="ECO:0000256" key="11">
    <source>
        <dbReference type="ARBA" id="ARBA00023157"/>
    </source>
</evidence>
<evidence type="ECO:0000256" key="9">
    <source>
        <dbReference type="ARBA" id="ARBA00022989"/>
    </source>
</evidence>
<dbReference type="Pfam" id="PF19030">
    <property type="entry name" value="TSP1_ADAMTS"/>
    <property type="match status" value="2"/>
</dbReference>
<feature type="domain" description="Ig-like" evidence="16">
    <location>
        <begin position="216"/>
        <end position="302"/>
    </location>
</feature>
<feature type="domain" description="Ig-like" evidence="16">
    <location>
        <begin position="413"/>
        <end position="523"/>
    </location>
</feature>
<dbReference type="SMART" id="SM00406">
    <property type="entry name" value="IGv"/>
    <property type="match status" value="3"/>
</dbReference>
<protein>
    <recommendedName>
        <fullName evidence="3">protein-tyrosine-phosphatase</fullName>
        <ecNumber evidence="3">3.1.3.48</ecNumber>
    </recommendedName>
</protein>
<dbReference type="SUPFAM" id="SSF82895">
    <property type="entry name" value="TSP-1 type 1 repeat"/>
    <property type="match status" value="2"/>
</dbReference>
<evidence type="ECO:0000313" key="17">
    <source>
        <dbReference type="EMBL" id="KAJ7365771.1"/>
    </source>
</evidence>
<dbReference type="GO" id="GO:0016020">
    <property type="term" value="C:membrane"/>
    <property type="evidence" value="ECO:0007669"/>
    <property type="project" value="UniProtKB-SubCell"/>
</dbReference>
<keyword evidence="14" id="KW-0393">Immunoglobulin domain</keyword>
<dbReference type="InterPro" id="IPR036383">
    <property type="entry name" value="TSP1_rpt_sf"/>
</dbReference>
<dbReference type="PROSITE" id="PS50835">
    <property type="entry name" value="IG_LIKE"/>
    <property type="match status" value="7"/>
</dbReference>
<dbReference type="PANTHER" id="PTHR12231">
    <property type="entry name" value="CTX-RELATED TYPE I TRANSMEMBRANE PROTEIN"/>
    <property type="match status" value="1"/>
</dbReference>
<comment type="caution">
    <text evidence="17">The sequence shown here is derived from an EMBL/GenBank/DDBJ whole genome shotgun (WGS) entry which is preliminary data.</text>
</comment>
<dbReference type="EC" id="3.1.3.48" evidence="3"/>
<keyword evidence="12" id="KW-0675">Receptor</keyword>
<evidence type="ECO:0000256" key="1">
    <source>
        <dbReference type="ARBA" id="ARBA00004167"/>
    </source>
</evidence>
<evidence type="ECO:0000256" key="3">
    <source>
        <dbReference type="ARBA" id="ARBA00013064"/>
    </source>
</evidence>
<evidence type="ECO:0000256" key="2">
    <source>
        <dbReference type="ARBA" id="ARBA00010504"/>
    </source>
</evidence>
<dbReference type="EMBL" id="MU827302">
    <property type="protein sequence ID" value="KAJ7365771.1"/>
    <property type="molecule type" value="Genomic_DNA"/>
</dbReference>
<dbReference type="InterPro" id="IPR003598">
    <property type="entry name" value="Ig_sub2"/>
</dbReference>
<dbReference type="OrthoDB" id="5985519at2759"/>
<dbReference type="InterPro" id="IPR013783">
    <property type="entry name" value="Ig-like_fold"/>
</dbReference>
<keyword evidence="9" id="KW-1133">Transmembrane helix</keyword>
<name>A0A9X0CMV8_9CNID</name>
<feature type="domain" description="Ig-like" evidence="16">
    <location>
        <begin position="324"/>
        <end position="410"/>
    </location>
</feature>
<keyword evidence="6" id="KW-0677">Repeat</keyword>
<feature type="domain" description="Ig-like" evidence="16">
    <location>
        <begin position="526"/>
        <end position="628"/>
    </location>
</feature>
<dbReference type="FunFam" id="2.60.40.10:FF:000010">
    <property type="entry name" value="receptor-type tyrosine-protein phosphatase delta isoform X1"/>
    <property type="match status" value="1"/>
</dbReference>
<evidence type="ECO:0000256" key="15">
    <source>
        <dbReference type="ARBA" id="ARBA00051722"/>
    </source>
</evidence>
<dbReference type="Gene3D" id="2.60.40.10">
    <property type="entry name" value="Immunoglobulins"/>
    <property type="match status" value="7"/>
</dbReference>
<keyword evidence="7" id="KW-0378">Hydrolase</keyword>
<evidence type="ECO:0000256" key="12">
    <source>
        <dbReference type="ARBA" id="ARBA00023170"/>
    </source>
</evidence>
<keyword evidence="13" id="KW-0325">Glycoprotein</keyword>
<evidence type="ECO:0000256" key="6">
    <source>
        <dbReference type="ARBA" id="ARBA00022737"/>
    </source>
</evidence>
<dbReference type="InterPro" id="IPR000884">
    <property type="entry name" value="TSP1_rpt"/>
</dbReference>
<keyword evidence="18" id="KW-1185">Reference proteome</keyword>
<comment type="catalytic activity">
    <reaction evidence="15">
        <text>O-phospho-L-tyrosyl-[protein] + H2O = L-tyrosyl-[protein] + phosphate</text>
        <dbReference type="Rhea" id="RHEA:10684"/>
        <dbReference type="Rhea" id="RHEA-COMP:10136"/>
        <dbReference type="Rhea" id="RHEA-COMP:20101"/>
        <dbReference type="ChEBI" id="CHEBI:15377"/>
        <dbReference type="ChEBI" id="CHEBI:43474"/>
        <dbReference type="ChEBI" id="CHEBI:46858"/>
        <dbReference type="ChEBI" id="CHEBI:61978"/>
        <dbReference type="EC" id="3.1.3.48"/>
    </reaction>
</comment>
<organism evidence="17 18">
    <name type="scientific">Desmophyllum pertusum</name>
    <dbReference type="NCBI Taxonomy" id="174260"/>
    <lineage>
        <taxon>Eukaryota</taxon>
        <taxon>Metazoa</taxon>
        <taxon>Cnidaria</taxon>
        <taxon>Anthozoa</taxon>
        <taxon>Hexacorallia</taxon>
        <taxon>Scleractinia</taxon>
        <taxon>Caryophylliina</taxon>
        <taxon>Caryophylliidae</taxon>
        <taxon>Desmophyllum</taxon>
    </lineage>
</organism>
<keyword evidence="10" id="KW-0472">Membrane</keyword>
<dbReference type="PROSITE" id="PS50092">
    <property type="entry name" value="TSP1"/>
    <property type="match status" value="1"/>
</dbReference>
<dbReference type="SMART" id="SM00408">
    <property type="entry name" value="IGc2"/>
    <property type="match status" value="7"/>
</dbReference>
<dbReference type="InterPro" id="IPR051170">
    <property type="entry name" value="Neural/epithelial_adhesion"/>
</dbReference>
<evidence type="ECO:0000256" key="10">
    <source>
        <dbReference type="ARBA" id="ARBA00023136"/>
    </source>
</evidence>
<dbReference type="SMART" id="SM00409">
    <property type="entry name" value="IG"/>
    <property type="match status" value="7"/>
</dbReference>
<evidence type="ECO:0000256" key="7">
    <source>
        <dbReference type="ARBA" id="ARBA00022801"/>
    </source>
</evidence>
<evidence type="ECO:0000256" key="13">
    <source>
        <dbReference type="ARBA" id="ARBA00023180"/>
    </source>
</evidence>
<dbReference type="Gene3D" id="2.20.100.10">
    <property type="entry name" value="Thrombospondin type-1 (TSP1) repeat"/>
    <property type="match status" value="1"/>
</dbReference>
<evidence type="ECO:0000259" key="16">
    <source>
        <dbReference type="PROSITE" id="PS50835"/>
    </source>
</evidence>
<keyword evidence="4" id="KW-0812">Transmembrane</keyword>
<accession>A0A9X0CMV8</accession>
<gene>
    <name evidence="17" type="ORF">OS493_002488</name>
</gene>
<dbReference type="FunFam" id="2.60.40.10:FF:000032">
    <property type="entry name" value="palladin isoform X1"/>
    <property type="match status" value="1"/>
</dbReference>
<evidence type="ECO:0000313" key="18">
    <source>
        <dbReference type="Proteomes" id="UP001163046"/>
    </source>
</evidence>
<keyword evidence="8" id="KW-0904">Protein phosphatase</keyword>
<feature type="domain" description="Ig-like" evidence="16">
    <location>
        <begin position="98"/>
        <end position="193"/>
    </location>
</feature>
<dbReference type="Proteomes" id="UP001163046">
    <property type="component" value="Unassembled WGS sequence"/>
</dbReference>
<dbReference type="GO" id="GO:0004725">
    <property type="term" value="F:protein tyrosine phosphatase activity"/>
    <property type="evidence" value="ECO:0007669"/>
    <property type="project" value="UniProtKB-EC"/>
</dbReference>
<dbReference type="InterPro" id="IPR007110">
    <property type="entry name" value="Ig-like_dom"/>
</dbReference>
<proteinExistence type="inferred from homology"/>
<feature type="domain" description="Ig-like" evidence="16">
    <location>
        <begin position="1"/>
        <end position="83"/>
    </location>
</feature>
<dbReference type="InterPro" id="IPR036179">
    <property type="entry name" value="Ig-like_dom_sf"/>
</dbReference>
<dbReference type="InterPro" id="IPR013106">
    <property type="entry name" value="Ig_V-set"/>
</dbReference>